<accession>A0A8S1IMK0</accession>
<sequence>MPTQETTMDIGNPTPAQQATLEEIRAEQRERMLEAAKDLGVDPPHVDHLRDYIAQMAREFFEEVILTNFPDEAESFFYLLDNIEAVMEHDALRRAAGGRKNKSWRDSLPPSPISEHVRTVALASQKYESNDTRAARRARLAAATVSALKSGQLETAWSECSRNEDMTFVGAGFNILLLMAFTGHLMPTLAWLAPYFRQAETNLSTEVNKLVSGAGVVFCVSTALEFFTIILPNSIQRKHKYAALNLLTPGKKHPNFGHQAFSKYAHDDSRIDVALLEEHYQERWSMEPEDQDKLYQNIQQDLGDVNVMVADRHREALLARDSFTLAFLTAVVSSAAAVVFIDIGWNWNYWCLAIILLELAVCVVWANKAWRRHGNEVLAAETNRIRKLNKQGGDQSDDSI</sequence>
<dbReference type="AlphaFoldDB" id="A0A8S1IMK0"/>
<dbReference type="Proteomes" id="UP000708148">
    <property type="component" value="Unassembled WGS sequence"/>
</dbReference>
<evidence type="ECO:0000313" key="2">
    <source>
        <dbReference type="EMBL" id="CAD7694941.1"/>
    </source>
</evidence>
<keyword evidence="1" id="KW-0812">Transmembrane</keyword>
<proteinExistence type="predicted"/>
<keyword evidence="3" id="KW-1185">Reference proteome</keyword>
<feature type="transmembrane region" description="Helical" evidence="1">
    <location>
        <begin position="210"/>
        <end position="231"/>
    </location>
</feature>
<evidence type="ECO:0000256" key="1">
    <source>
        <dbReference type="SAM" id="Phobius"/>
    </source>
</evidence>
<keyword evidence="1" id="KW-1133">Transmembrane helix</keyword>
<feature type="transmembrane region" description="Helical" evidence="1">
    <location>
        <begin position="322"/>
        <end position="341"/>
    </location>
</feature>
<keyword evidence="1" id="KW-0472">Membrane</keyword>
<reference evidence="2" key="1">
    <citation type="submission" date="2020-12" db="EMBL/GenBank/DDBJ databases">
        <authorList>
            <person name="Iha C."/>
        </authorList>
    </citation>
    <scope>NUCLEOTIDE SEQUENCE</scope>
</reference>
<gene>
    <name evidence="2" type="ORF">OSTQU699_LOCUS302</name>
</gene>
<feature type="transmembrane region" description="Helical" evidence="1">
    <location>
        <begin position="347"/>
        <end position="366"/>
    </location>
</feature>
<dbReference type="EMBL" id="CAJHUC010000285">
    <property type="protein sequence ID" value="CAD7694941.1"/>
    <property type="molecule type" value="Genomic_DNA"/>
</dbReference>
<protein>
    <submittedName>
        <fullName evidence="2">Uncharacterized protein</fullName>
    </submittedName>
</protein>
<evidence type="ECO:0000313" key="3">
    <source>
        <dbReference type="Proteomes" id="UP000708148"/>
    </source>
</evidence>
<organism evidence="2 3">
    <name type="scientific">Ostreobium quekettii</name>
    <dbReference type="NCBI Taxonomy" id="121088"/>
    <lineage>
        <taxon>Eukaryota</taxon>
        <taxon>Viridiplantae</taxon>
        <taxon>Chlorophyta</taxon>
        <taxon>core chlorophytes</taxon>
        <taxon>Ulvophyceae</taxon>
        <taxon>TCBD clade</taxon>
        <taxon>Bryopsidales</taxon>
        <taxon>Ostreobineae</taxon>
        <taxon>Ostreobiaceae</taxon>
        <taxon>Ostreobium</taxon>
    </lineage>
</organism>
<feature type="transmembrane region" description="Helical" evidence="1">
    <location>
        <begin position="168"/>
        <end position="190"/>
    </location>
</feature>
<name>A0A8S1IMK0_9CHLO</name>
<comment type="caution">
    <text evidence="2">The sequence shown here is derived from an EMBL/GenBank/DDBJ whole genome shotgun (WGS) entry which is preliminary data.</text>
</comment>